<accession>K3ZB97</accession>
<organism evidence="2 3">
    <name type="scientific">Setaria italica</name>
    <name type="common">Foxtail millet</name>
    <name type="synonym">Panicum italicum</name>
    <dbReference type="NCBI Taxonomy" id="4555"/>
    <lineage>
        <taxon>Eukaryota</taxon>
        <taxon>Viridiplantae</taxon>
        <taxon>Streptophyta</taxon>
        <taxon>Embryophyta</taxon>
        <taxon>Tracheophyta</taxon>
        <taxon>Spermatophyta</taxon>
        <taxon>Magnoliopsida</taxon>
        <taxon>Liliopsida</taxon>
        <taxon>Poales</taxon>
        <taxon>Poaceae</taxon>
        <taxon>PACMAD clade</taxon>
        <taxon>Panicoideae</taxon>
        <taxon>Panicodae</taxon>
        <taxon>Paniceae</taxon>
        <taxon>Cenchrinae</taxon>
        <taxon>Setaria</taxon>
    </lineage>
</organism>
<dbReference type="Gramene" id="KQL15254">
    <property type="protein sequence ID" value="KQL15254"/>
    <property type="gene ID" value="SETIT_023818mg"/>
</dbReference>
<dbReference type="OMA" id="QACHLAP"/>
<dbReference type="EnsemblPlants" id="KQL15254">
    <property type="protein sequence ID" value="KQL15254"/>
    <property type="gene ID" value="SETIT_023818mg"/>
</dbReference>
<feature type="compositionally biased region" description="Pro residues" evidence="1">
    <location>
        <begin position="40"/>
        <end position="49"/>
    </location>
</feature>
<name>K3ZB97_SETIT</name>
<proteinExistence type="predicted"/>
<evidence type="ECO:0000313" key="2">
    <source>
        <dbReference type="EnsemblPlants" id="KQL15254"/>
    </source>
</evidence>
<keyword evidence="3" id="KW-1185">Reference proteome</keyword>
<dbReference type="Proteomes" id="UP000004995">
    <property type="component" value="Unassembled WGS sequence"/>
</dbReference>
<dbReference type="HOGENOM" id="CLU_2516899_0_0_1"/>
<sequence>MSLLQAPSSDVVPRRTNNCQATPAVAVRYKQPTRQKCNNPWPPPKPQSPPRERSNPRQACHLAPCRLAAPQARCGEAAATDYSLP</sequence>
<evidence type="ECO:0000256" key="1">
    <source>
        <dbReference type="SAM" id="MobiDB-lite"/>
    </source>
</evidence>
<reference evidence="3" key="1">
    <citation type="journal article" date="2012" name="Nat. Biotechnol.">
        <title>Reference genome sequence of the model plant Setaria.</title>
        <authorList>
            <person name="Bennetzen J.L."/>
            <person name="Schmutz J."/>
            <person name="Wang H."/>
            <person name="Percifield R."/>
            <person name="Hawkins J."/>
            <person name="Pontaroli A.C."/>
            <person name="Estep M."/>
            <person name="Feng L."/>
            <person name="Vaughn J.N."/>
            <person name="Grimwood J."/>
            <person name="Jenkins J."/>
            <person name="Barry K."/>
            <person name="Lindquist E."/>
            <person name="Hellsten U."/>
            <person name="Deshpande S."/>
            <person name="Wang X."/>
            <person name="Wu X."/>
            <person name="Mitros T."/>
            <person name="Triplett J."/>
            <person name="Yang X."/>
            <person name="Ye C.Y."/>
            <person name="Mauro-Herrera M."/>
            <person name="Wang L."/>
            <person name="Li P."/>
            <person name="Sharma M."/>
            <person name="Sharma R."/>
            <person name="Ronald P.C."/>
            <person name="Panaud O."/>
            <person name="Kellogg E.A."/>
            <person name="Brutnell T.P."/>
            <person name="Doust A.N."/>
            <person name="Tuskan G.A."/>
            <person name="Rokhsar D."/>
            <person name="Devos K.M."/>
        </authorList>
    </citation>
    <scope>NUCLEOTIDE SEQUENCE [LARGE SCALE GENOMIC DNA]</scope>
    <source>
        <strain evidence="3">cv. Yugu1</strain>
    </source>
</reference>
<dbReference type="InParanoid" id="K3ZB97"/>
<evidence type="ECO:0000313" key="3">
    <source>
        <dbReference type="Proteomes" id="UP000004995"/>
    </source>
</evidence>
<dbReference type="EMBL" id="AGNK02001677">
    <property type="status" value="NOT_ANNOTATED_CDS"/>
    <property type="molecule type" value="Genomic_DNA"/>
</dbReference>
<dbReference type="AlphaFoldDB" id="K3ZB97"/>
<feature type="region of interest" description="Disordered" evidence="1">
    <location>
        <begin position="1"/>
        <end position="58"/>
    </location>
</feature>
<protein>
    <submittedName>
        <fullName evidence="2">Uncharacterized protein</fullName>
    </submittedName>
</protein>
<reference evidence="2" key="2">
    <citation type="submission" date="2018-08" db="UniProtKB">
        <authorList>
            <consortium name="EnsemblPlants"/>
        </authorList>
    </citation>
    <scope>IDENTIFICATION</scope>
    <source>
        <strain evidence="2">Yugu1</strain>
    </source>
</reference>